<dbReference type="Proteomes" id="UP000265520">
    <property type="component" value="Unassembled WGS sequence"/>
</dbReference>
<feature type="chain" id="PRO_5017318094" evidence="1">
    <location>
        <begin position="19"/>
        <end position="53"/>
    </location>
</feature>
<keyword evidence="1" id="KW-0732">Signal</keyword>
<evidence type="ECO:0000313" key="3">
    <source>
        <dbReference type="Proteomes" id="UP000265520"/>
    </source>
</evidence>
<sequence length="53" mass="5632">MPSFSVTAALTTLLLVEGKVTLTRGVADKCLVCEKSREELSDDKVPTHDAAIA</sequence>
<evidence type="ECO:0000313" key="2">
    <source>
        <dbReference type="EMBL" id="MCI39743.1"/>
    </source>
</evidence>
<name>A0A392RT18_9FABA</name>
<protein>
    <submittedName>
        <fullName evidence="2">Uncharacterized protein</fullName>
    </submittedName>
</protein>
<keyword evidence="3" id="KW-1185">Reference proteome</keyword>
<evidence type="ECO:0000256" key="1">
    <source>
        <dbReference type="SAM" id="SignalP"/>
    </source>
</evidence>
<proteinExistence type="predicted"/>
<comment type="caution">
    <text evidence="2">The sequence shown here is derived from an EMBL/GenBank/DDBJ whole genome shotgun (WGS) entry which is preliminary data.</text>
</comment>
<organism evidence="2 3">
    <name type="scientific">Trifolium medium</name>
    <dbReference type="NCBI Taxonomy" id="97028"/>
    <lineage>
        <taxon>Eukaryota</taxon>
        <taxon>Viridiplantae</taxon>
        <taxon>Streptophyta</taxon>
        <taxon>Embryophyta</taxon>
        <taxon>Tracheophyta</taxon>
        <taxon>Spermatophyta</taxon>
        <taxon>Magnoliopsida</taxon>
        <taxon>eudicotyledons</taxon>
        <taxon>Gunneridae</taxon>
        <taxon>Pentapetalae</taxon>
        <taxon>rosids</taxon>
        <taxon>fabids</taxon>
        <taxon>Fabales</taxon>
        <taxon>Fabaceae</taxon>
        <taxon>Papilionoideae</taxon>
        <taxon>50 kb inversion clade</taxon>
        <taxon>NPAAA clade</taxon>
        <taxon>Hologalegina</taxon>
        <taxon>IRL clade</taxon>
        <taxon>Trifolieae</taxon>
        <taxon>Trifolium</taxon>
    </lineage>
</organism>
<feature type="non-terminal residue" evidence="2">
    <location>
        <position position="53"/>
    </location>
</feature>
<reference evidence="2 3" key="1">
    <citation type="journal article" date="2018" name="Front. Plant Sci.">
        <title>Red Clover (Trifolium pratense) and Zigzag Clover (T. medium) - A Picture of Genomic Similarities and Differences.</title>
        <authorList>
            <person name="Dluhosova J."/>
            <person name="Istvanek J."/>
            <person name="Nedelnik J."/>
            <person name="Repkova J."/>
        </authorList>
    </citation>
    <scope>NUCLEOTIDE SEQUENCE [LARGE SCALE GENOMIC DNA]</scope>
    <source>
        <strain evidence="3">cv. 10/8</strain>
        <tissue evidence="2">Leaf</tissue>
    </source>
</reference>
<feature type="signal peptide" evidence="1">
    <location>
        <begin position="1"/>
        <end position="18"/>
    </location>
</feature>
<accession>A0A392RT18</accession>
<dbReference type="AlphaFoldDB" id="A0A392RT18"/>
<dbReference type="EMBL" id="LXQA010271109">
    <property type="protein sequence ID" value="MCI39743.1"/>
    <property type="molecule type" value="Genomic_DNA"/>
</dbReference>